<dbReference type="AlphaFoldDB" id="A0A6B9ZCC6"/>
<evidence type="ECO:0000313" key="1">
    <source>
        <dbReference type="EMBL" id="QHS59141.1"/>
    </source>
</evidence>
<gene>
    <name evidence="1" type="ORF">GWR21_05900</name>
</gene>
<proteinExistence type="predicted"/>
<dbReference type="EMBL" id="CP048113">
    <property type="protein sequence ID" value="QHS59141.1"/>
    <property type="molecule type" value="Genomic_DNA"/>
</dbReference>
<dbReference type="RefSeq" id="WP_162330843.1">
    <property type="nucleotide sequence ID" value="NZ_CP048113.1"/>
</dbReference>
<dbReference type="Proteomes" id="UP000476411">
    <property type="component" value="Chromosome"/>
</dbReference>
<dbReference type="KEGG" id="chih:GWR21_05900"/>
<name>A0A6B9ZCC6_9BACT</name>
<keyword evidence="2" id="KW-1185">Reference proteome</keyword>
<reference evidence="1 2" key="1">
    <citation type="submission" date="2020-01" db="EMBL/GenBank/DDBJ databases">
        <title>Complete genome sequence of Chitinophaga sp. H33E-04 isolated from quinoa roots.</title>
        <authorList>
            <person name="Weon H.-Y."/>
            <person name="Lee S.A."/>
        </authorList>
    </citation>
    <scope>NUCLEOTIDE SEQUENCE [LARGE SCALE GENOMIC DNA]</scope>
    <source>
        <strain evidence="1 2">H33E-04</strain>
    </source>
</reference>
<organism evidence="1 2">
    <name type="scientific">Chitinophaga agri</name>
    <dbReference type="NCBI Taxonomy" id="2703787"/>
    <lineage>
        <taxon>Bacteria</taxon>
        <taxon>Pseudomonadati</taxon>
        <taxon>Bacteroidota</taxon>
        <taxon>Chitinophagia</taxon>
        <taxon>Chitinophagales</taxon>
        <taxon>Chitinophagaceae</taxon>
        <taxon>Chitinophaga</taxon>
    </lineage>
</organism>
<sequence length="222" mass="25211">MKLVSKLKSDTLKYLLVPIILFINIFSVKAQKLAYERADHYTKALSSYQMDGNNISYTIHGSKYEFSYPETSFKIAFYNQLATHAVYAKYGGKEVLFLTDSINMAKVKGVTRHGMSDEVIIVRIHLAKGASPIIRDIEDGKVVSSIKTEHVDVYFKNGPTLDGFISTLYRLCFEMQVAQGMITQAEVDAQNHDRGMTPEKFMKKYPNSIFNMEAEQRQPVAQ</sequence>
<accession>A0A6B9ZCC6</accession>
<protein>
    <submittedName>
        <fullName evidence="1">Uncharacterized protein</fullName>
    </submittedName>
</protein>
<evidence type="ECO:0000313" key="2">
    <source>
        <dbReference type="Proteomes" id="UP000476411"/>
    </source>
</evidence>